<dbReference type="GeneID" id="80920777"/>
<sequence length="410" mass="46288">MSDRNASYKEPMMYNVSLPSYNSSNLGQLDSLKTNVRAGSHDHSMRSEMSSKNSGNDFMPQSISHWEGSVYQMRIEQDSSSGTAKFDFKVSARDQLLLRMSWDILLREYLPHEELKIFQALLYSNRNIASTERPFLNTTFDGMITKTIDPAVKARKGKKKGNDDKIDTALFCSQFYDNLIAMDPLLEEYFPSLRHQAVSFCKVLNSAIENLEDVHVLDDYIVKLGKRHSRILGIKTVGFEVMGKAFMTTLQDRFGSFLTLELKNLWGKLYSYLANCMITAGKDPMEKTKSDSSYQEESVVLSFPVPKLATHDMSTIDKLQLARTKNATTPNSLTQIPTNKTRSEMPLENISNQTKSDNETSSSFSPKRSGSTRPSTGSSTVVENSIKKNSYEEKIHSLQKTAQQNNCSIM</sequence>
<proteinExistence type="predicted"/>
<dbReference type="PROSITE" id="PS01033">
    <property type="entry name" value="GLOBIN"/>
    <property type="match status" value="1"/>
</dbReference>
<dbReference type="GO" id="GO:0071500">
    <property type="term" value="P:cellular response to nitrosative stress"/>
    <property type="evidence" value="ECO:0007669"/>
    <property type="project" value="TreeGrafter"/>
</dbReference>
<feature type="compositionally biased region" description="Polar residues" evidence="1">
    <location>
        <begin position="349"/>
        <end position="366"/>
    </location>
</feature>
<feature type="domain" description="Globin" evidence="2">
    <location>
        <begin position="143"/>
        <end position="282"/>
    </location>
</feature>
<dbReference type="InterPro" id="IPR000971">
    <property type="entry name" value="Globin"/>
</dbReference>
<dbReference type="GO" id="GO:0071949">
    <property type="term" value="F:FAD binding"/>
    <property type="evidence" value="ECO:0007669"/>
    <property type="project" value="TreeGrafter"/>
</dbReference>
<dbReference type="GO" id="GO:0046210">
    <property type="term" value="P:nitric oxide catabolic process"/>
    <property type="evidence" value="ECO:0007669"/>
    <property type="project" value="TreeGrafter"/>
</dbReference>
<feature type="region of interest" description="Disordered" evidence="1">
    <location>
        <begin position="37"/>
        <end position="56"/>
    </location>
</feature>
<feature type="compositionally biased region" description="Polar residues" evidence="1">
    <location>
        <begin position="323"/>
        <end position="340"/>
    </location>
</feature>
<evidence type="ECO:0000313" key="3">
    <source>
        <dbReference type="EMBL" id="CAI4035889.1"/>
    </source>
</evidence>
<gene>
    <name evidence="3" type="primary">SMKI14G0980</name>
    <name evidence="3" type="ORF">SMKI_14G0980</name>
</gene>
<dbReference type="AlphaFoldDB" id="A0AA35IUA3"/>
<dbReference type="EMBL" id="OX365770">
    <property type="protein sequence ID" value="CAI4035889.1"/>
    <property type="molecule type" value="Genomic_DNA"/>
</dbReference>
<feature type="compositionally biased region" description="Polar residues" evidence="1">
    <location>
        <begin position="47"/>
        <end position="56"/>
    </location>
</feature>
<dbReference type="PANTHER" id="PTHR43396:SF6">
    <property type="entry name" value="ABL201WP"/>
    <property type="match status" value="1"/>
</dbReference>
<dbReference type="Pfam" id="PF00042">
    <property type="entry name" value="Globin"/>
    <property type="match status" value="1"/>
</dbReference>
<name>A0AA35IUA3_SACMI</name>
<evidence type="ECO:0000256" key="1">
    <source>
        <dbReference type="SAM" id="MobiDB-lite"/>
    </source>
</evidence>
<dbReference type="InterPro" id="IPR009050">
    <property type="entry name" value="Globin-like_sf"/>
</dbReference>
<evidence type="ECO:0000313" key="4">
    <source>
        <dbReference type="Proteomes" id="UP001161438"/>
    </source>
</evidence>
<evidence type="ECO:0000259" key="2">
    <source>
        <dbReference type="PROSITE" id="PS01033"/>
    </source>
</evidence>
<protein>
    <recommendedName>
        <fullName evidence="2">Globin domain-containing protein</fullName>
    </recommendedName>
</protein>
<dbReference type="InterPro" id="IPR044399">
    <property type="entry name" value="Mb-like_M"/>
</dbReference>
<dbReference type="GO" id="GO:0019825">
    <property type="term" value="F:oxygen binding"/>
    <property type="evidence" value="ECO:0007669"/>
    <property type="project" value="InterPro"/>
</dbReference>
<dbReference type="GO" id="GO:0008941">
    <property type="term" value="F:nitric oxide dioxygenase NAD(P)H activity"/>
    <property type="evidence" value="ECO:0007669"/>
    <property type="project" value="TreeGrafter"/>
</dbReference>
<dbReference type="InterPro" id="IPR012292">
    <property type="entry name" value="Globin/Proto"/>
</dbReference>
<accession>A0AA35IUA3</accession>
<dbReference type="GO" id="GO:0020037">
    <property type="term" value="F:heme binding"/>
    <property type="evidence" value="ECO:0007669"/>
    <property type="project" value="InterPro"/>
</dbReference>
<reference evidence="3" key="1">
    <citation type="submission" date="2022-10" db="EMBL/GenBank/DDBJ databases">
        <authorList>
            <person name="Byrne P K."/>
        </authorList>
    </citation>
    <scope>NUCLEOTIDE SEQUENCE</scope>
    <source>
        <strain evidence="3">IFO1815</strain>
    </source>
</reference>
<dbReference type="PANTHER" id="PTHR43396">
    <property type="entry name" value="FLAVOHEMOPROTEIN"/>
    <property type="match status" value="1"/>
</dbReference>
<dbReference type="RefSeq" id="XP_056079009.1">
    <property type="nucleotide sequence ID" value="XM_056225163.1"/>
</dbReference>
<dbReference type="Proteomes" id="UP001161438">
    <property type="component" value="Chromosome 14"/>
</dbReference>
<dbReference type="SUPFAM" id="SSF46458">
    <property type="entry name" value="Globin-like"/>
    <property type="match status" value="1"/>
</dbReference>
<keyword evidence="4" id="KW-1185">Reference proteome</keyword>
<dbReference type="Gene3D" id="1.10.490.10">
    <property type="entry name" value="Globins"/>
    <property type="match status" value="1"/>
</dbReference>
<feature type="region of interest" description="Disordered" evidence="1">
    <location>
        <begin position="321"/>
        <end position="384"/>
    </location>
</feature>
<dbReference type="CDD" id="cd01040">
    <property type="entry name" value="Mb-like"/>
    <property type="match status" value="1"/>
</dbReference>
<feature type="compositionally biased region" description="Low complexity" evidence="1">
    <location>
        <begin position="368"/>
        <end position="380"/>
    </location>
</feature>
<organism evidence="3 4">
    <name type="scientific">Saccharomyces mikatae IFO 1815</name>
    <dbReference type="NCBI Taxonomy" id="226126"/>
    <lineage>
        <taxon>Eukaryota</taxon>
        <taxon>Fungi</taxon>
        <taxon>Dikarya</taxon>
        <taxon>Ascomycota</taxon>
        <taxon>Saccharomycotina</taxon>
        <taxon>Saccharomycetes</taxon>
        <taxon>Saccharomycetales</taxon>
        <taxon>Saccharomycetaceae</taxon>
        <taxon>Saccharomyces</taxon>
    </lineage>
</organism>